<dbReference type="InterPro" id="IPR015366">
    <property type="entry name" value="S53_propep"/>
</dbReference>
<keyword evidence="14" id="KW-0732">Signal</keyword>
<evidence type="ECO:0000256" key="14">
    <source>
        <dbReference type="SAM" id="SignalP"/>
    </source>
</evidence>
<dbReference type="GO" id="GO:0006508">
    <property type="term" value="P:proteolysis"/>
    <property type="evidence" value="ECO:0007669"/>
    <property type="project" value="UniProtKB-KW"/>
</dbReference>
<evidence type="ECO:0000256" key="10">
    <source>
        <dbReference type="ARBA" id="ARBA00022837"/>
    </source>
</evidence>
<comment type="function">
    <text evidence="3">Secreted tripeptidyl-peptidase which degrades proteins at acidic pHs and is involved in virulence.</text>
</comment>
<dbReference type="PROSITE" id="PS00138">
    <property type="entry name" value="SUBTILASE_SER"/>
    <property type="match status" value="1"/>
</dbReference>
<keyword evidence="10" id="KW-0106">Calcium</keyword>
<proteinExistence type="predicted"/>
<organism evidence="16 17">
    <name type="scientific">Podospora fimiseda</name>
    <dbReference type="NCBI Taxonomy" id="252190"/>
    <lineage>
        <taxon>Eukaryota</taxon>
        <taxon>Fungi</taxon>
        <taxon>Dikarya</taxon>
        <taxon>Ascomycota</taxon>
        <taxon>Pezizomycotina</taxon>
        <taxon>Sordariomycetes</taxon>
        <taxon>Sordariomycetidae</taxon>
        <taxon>Sordariales</taxon>
        <taxon>Podosporaceae</taxon>
        <taxon>Podospora</taxon>
    </lineage>
</organism>
<dbReference type="Pfam" id="PF00082">
    <property type="entry name" value="Peptidase_S8"/>
    <property type="match status" value="1"/>
</dbReference>
<evidence type="ECO:0000313" key="16">
    <source>
        <dbReference type="EMBL" id="KAK4227040.1"/>
    </source>
</evidence>
<dbReference type="InterPro" id="IPR050819">
    <property type="entry name" value="Tripeptidyl-peptidase_I"/>
</dbReference>
<keyword evidence="8 12" id="KW-0378">Hydrolase</keyword>
<evidence type="ECO:0000256" key="4">
    <source>
        <dbReference type="ARBA" id="ARBA00004239"/>
    </source>
</evidence>
<feature type="chain" id="PRO_5042848875" description="tripeptidyl-peptidase II" evidence="14">
    <location>
        <begin position="20"/>
        <end position="676"/>
    </location>
</feature>
<dbReference type="GO" id="GO:0004252">
    <property type="term" value="F:serine-type endopeptidase activity"/>
    <property type="evidence" value="ECO:0007669"/>
    <property type="project" value="UniProtKB-UniRule"/>
</dbReference>
<dbReference type="Pfam" id="PF09286">
    <property type="entry name" value="Pro-kuma_activ"/>
    <property type="match status" value="1"/>
</dbReference>
<evidence type="ECO:0000256" key="7">
    <source>
        <dbReference type="ARBA" id="ARBA00022723"/>
    </source>
</evidence>
<dbReference type="GO" id="GO:0005576">
    <property type="term" value="C:extracellular region"/>
    <property type="evidence" value="ECO:0007669"/>
    <property type="project" value="UniProtKB-SubCell"/>
</dbReference>
<evidence type="ECO:0000256" key="8">
    <source>
        <dbReference type="ARBA" id="ARBA00022801"/>
    </source>
</evidence>
<sequence>MWRTLLLTLLGIYAVSVRAGIGVILQDAKLEGIPSGWEVQRNASASDKITLHLSLKNTGVDELKSNLHQRQSPRNFQYRQHMTRDQIRNYLQPKQQTTDTVTTWLKSKGIQTFKTQGGLISFEASAKTIKDLFQADLKYYSYSDSSNTKTTPILRARSYNIPSPLRKYIDFIHPLTNFMPPPRHRPPTPKHKPKPKPKPKPSFPWYHPPPPPNTQPTTSSPEEEYEPNLPCLLTTTPSCIRQLYNLSYTPTTPGPSPVRFAIAGFLDQFIHQSDVSLFLSQYTGNPAINLPSLPSNFSLLLLNSATNPQSPPSLAGIEASLDMQYALALGHPTNISYILTAGRGVKLSPETLTPITEGDNEPYFEFLTYLLSLPDDEIPHVLSISYADDEFSVPKEYALKVCDLFAALTARGTTILVASGDGGAAGTGKTSCQVEGKKGLVPTFPASCPYVTAVGSVDNIAPPIKAEGFSAGGFSNYFAVPDYQKEAVKSISSGAEDKKGLFREDGRAIPDISAIGSNFQIIMGGEMDEVMGTSASAPVIAAMIALINDKRMREGKKGPLGWLNPLLYGERVKKVLKDVVEGESYGYVGGPVMVVSVGVVPLVKLVSVTEEHPPTVFVTSTVAYKVVVAQKVAVAWHPLPVVVVLVLVVEDLVVVEVVDVEDLVVTPPGTPHSSRD</sequence>
<protein>
    <recommendedName>
        <fullName evidence="5">tripeptidyl-peptidase II</fullName>
        <ecNumber evidence="5">3.4.14.10</ecNumber>
    </recommendedName>
</protein>
<dbReference type="EMBL" id="MU865337">
    <property type="protein sequence ID" value="KAK4227040.1"/>
    <property type="molecule type" value="Genomic_DNA"/>
</dbReference>
<dbReference type="SUPFAM" id="SSF52743">
    <property type="entry name" value="Subtilisin-like"/>
    <property type="match status" value="1"/>
</dbReference>
<dbReference type="EC" id="3.4.14.10" evidence="5"/>
<feature type="active site" description="Charge relay system" evidence="12">
    <location>
        <position position="322"/>
    </location>
</feature>
<dbReference type="AlphaFoldDB" id="A0AAN7BPB5"/>
<feature type="domain" description="Peptidase S53" evidence="15">
    <location>
        <begin position="234"/>
        <end position="632"/>
    </location>
</feature>
<dbReference type="GO" id="GO:0046872">
    <property type="term" value="F:metal ion binding"/>
    <property type="evidence" value="ECO:0007669"/>
    <property type="project" value="UniProtKB-KW"/>
</dbReference>
<comment type="catalytic activity">
    <reaction evidence="1">
        <text>Release of an N-terminal tripeptide from a polypeptide.</text>
        <dbReference type="EC" id="3.4.14.10"/>
    </reaction>
</comment>
<evidence type="ECO:0000256" key="6">
    <source>
        <dbReference type="ARBA" id="ARBA00022670"/>
    </source>
</evidence>
<evidence type="ECO:0000256" key="2">
    <source>
        <dbReference type="ARBA" id="ARBA00001913"/>
    </source>
</evidence>
<dbReference type="InterPro" id="IPR030400">
    <property type="entry name" value="Sedolisin_dom"/>
</dbReference>
<comment type="caution">
    <text evidence="16">The sequence shown here is derived from an EMBL/GenBank/DDBJ whole genome shotgun (WGS) entry which is preliminary data.</text>
</comment>
<feature type="signal peptide" evidence="14">
    <location>
        <begin position="1"/>
        <end position="19"/>
    </location>
</feature>
<accession>A0AAN7BPB5</accession>
<dbReference type="PANTHER" id="PTHR14218:SF15">
    <property type="entry name" value="TRIPEPTIDYL-PEPTIDASE 1"/>
    <property type="match status" value="1"/>
</dbReference>
<keyword evidence="9 12" id="KW-0720">Serine protease</keyword>
<keyword evidence="17" id="KW-1185">Reference proteome</keyword>
<evidence type="ECO:0000256" key="5">
    <source>
        <dbReference type="ARBA" id="ARBA00012462"/>
    </source>
</evidence>
<evidence type="ECO:0000256" key="12">
    <source>
        <dbReference type="PROSITE-ProRule" id="PRU01032"/>
    </source>
</evidence>
<keyword evidence="6 12" id="KW-0645">Protease</keyword>
<keyword evidence="7" id="KW-0479">Metal-binding</keyword>
<feature type="compositionally biased region" description="Pro residues" evidence="13">
    <location>
        <begin position="200"/>
        <end position="214"/>
    </location>
</feature>
<dbReference type="GO" id="GO:0008240">
    <property type="term" value="F:tripeptidyl-peptidase activity"/>
    <property type="evidence" value="ECO:0007669"/>
    <property type="project" value="UniProtKB-EC"/>
</dbReference>
<dbReference type="CDD" id="cd11377">
    <property type="entry name" value="Pro-peptidase_S53"/>
    <property type="match status" value="1"/>
</dbReference>
<evidence type="ECO:0000313" key="17">
    <source>
        <dbReference type="Proteomes" id="UP001301958"/>
    </source>
</evidence>
<evidence type="ECO:0000256" key="9">
    <source>
        <dbReference type="ARBA" id="ARBA00022825"/>
    </source>
</evidence>
<name>A0AAN7BPB5_9PEZI</name>
<evidence type="ECO:0000256" key="13">
    <source>
        <dbReference type="SAM" id="MobiDB-lite"/>
    </source>
</evidence>
<feature type="region of interest" description="Disordered" evidence="13">
    <location>
        <begin position="176"/>
        <end position="226"/>
    </location>
</feature>
<dbReference type="InterPro" id="IPR023828">
    <property type="entry name" value="Peptidase_S8_Ser-AS"/>
</dbReference>
<evidence type="ECO:0000256" key="3">
    <source>
        <dbReference type="ARBA" id="ARBA00002451"/>
    </source>
</evidence>
<evidence type="ECO:0000259" key="15">
    <source>
        <dbReference type="PROSITE" id="PS51695"/>
    </source>
</evidence>
<evidence type="ECO:0000256" key="11">
    <source>
        <dbReference type="ARBA" id="ARBA00023145"/>
    </source>
</evidence>
<reference evidence="16" key="2">
    <citation type="submission" date="2023-05" db="EMBL/GenBank/DDBJ databases">
        <authorList>
            <consortium name="Lawrence Berkeley National Laboratory"/>
            <person name="Steindorff A."/>
            <person name="Hensen N."/>
            <person name="Bonometti L."/>
            <person name="Westerberg I."/>
            <person name="Brannstrom I.O."/>
            <person name="Guillou S."/>
            <person name="Cros-Aarteil S."/>
            <person name="Calhoun S."/>
            <person name="Haridas S."/>
            <person name="Kuo A."/>
            <person name="Mondo S."/>
            <person name="Pangilinan J."/>
            <person name="Riley R."/>
            <person name="Labutti K."/>
            <person name="Andreopoulos B."/>
            <person name="Lipzen A."/>
            <person name="Chen C."/>
            <person name="Yanf M."/>
            <person name="Daum C."/>
            <person name="Ng V."/>
            <person name="Clum A."/>
            <person name="Ohm R."/>
            <person name="Martin F."/>
            <person name="Silar P."/>
            <person name="Natvig D."/>
            <person name="Lalanne C."/>
            <person name="Gautier V."/>
            <person name="Ament-Velasquez S.L."/>
            <person name="Kruys A."/>
            <person name="Hutchinson M.I."/>
            <person name="Powell A.J."/>
            <person name="Barry K."/>
            <person name="Miller A.N."/>
            <person name="Grigoriev I.V."/>
            <person name="Debuchy R."/>
            <person name="Gladieux P."/>
            <person name="Thoren M.H."/>
            <person name="Johannesson H."/>
        </authorList>
    </citation>
    <scope>NUCLEOTIDE SEQUENCE</scope>
    <source>
        <strain evidence="16">CBS 990.96</strain>
    </source>
</reference>
<comment type="cofactor">
    <cofactor evidence="2">
        <name>Ca(2+)</name>
        <dbReference type="ChEBI" id="CHEBI:29108"/>
    </cofactor>
</comment>
<feature type="active site" description="Charge relay system" evidence="12">
    <location>
        <position position="534"/>
    </location>
</feature>
<comment type="subcellular location">
    <subcellularLocation>
        <location evidence="4">Secreted</location>
        <location evidence="4">Extracellular space</location>
    </subcellularLocation>
</comment>
<keyword evidence="11" id="KW-0865">Zymogen</keyword>
<dbReference type="PROSITE" id="PS51695">
    <property type="entry name" value="SEDOLISIN"/>
    <property type="match status" value="1"/>
</dbReference>
<comment type="caution">
    <text evidence="12">Lacks conserved residue(s) required for the propagation of feature annotation.</text>
</comment>
<gene>
    <name evidence="16" type="ORF">QBC38DRAFT_444109</name>
</gene>
<feature type="compositionally biased region" description="Basic residues" evidence="13">
    <location>
        <begin position="182"/>
        <end position="199"/>
    </location>
</feature>
<dbReference type="PANTHER" id="PTHR14218">
    <property type="entry name" value="PROTEASE S8 TRIPEPTIDYL PEPTIDASE I CLN2"/>
    <property type="match status" value="1"/>
</dbReference>
<dbReference type="InterPro" id="IPR000209">
    <property type="entry name" value="Peptidase_S8/S53_dom"/>
</dbReference>
<dbReference type="SUPFAM" id="SSF54897">
    <property type="entry name" value="Protease propeptides/inhibitors"/>
    <property type="match status" value="1"/>
</dbReference>
<evidence type="ECO:0000256" key="1">
    <source>
        <dbReference type="ARBA" id="ARBA00001910"/>
    </source>
</evidence>
<dbReference type="InterPro" id="IPR036852">
    <property type="entry name" value="Peptidase_S8/S53_dom_sf"/>
</dbReference>
<dbReference type="Gene3D" id="3.40.50.200">
    <property type="entry name" value="Peptidase S8/S53 domain"/>
    <property type="match status" value="1"/>
</dbReference>
<dbReference type="SMART" id="SM00944">
    <property type="entry name" value="Pro-kuma_activ"/>
    <property type="match status" value="1"/>
</dbReference>
<dbReference type="CDD" id="cd04056">
    <property type="entry name" value="Peptidases_S53"/>
    <property type="match status" value="1"/>
</dbReference>
<dbReference type="Proteomes" id="UP001301958">
    <property type="component" value="Unassembled WGS sequence"/>
</dbReference>
<reference evidence="16" key="1">
    <citation type="journal article" date="2023" name="Mol. Phylogenet. Evol.">
        <title>Genome-scale phylogeny and comparative genomics of the fungal order Sordariales.</title>
        <authorList>
            <person name="Hensen N."/>
            <person name="Bonometti L."/>
            <person name="Westerberg I."/>
            <person name="Brannstrom I.O."/>
            <person name="Guillou S."/>
            <person name="Cros-Aarteil S."/>
            <person name="Calhoun S."/>
            <person name="Haridas S."/>
            <person name="Kuo A."/>
            <person name="Mondo S."/>
            <person name="Pangilinan J."/>
            <person name="Riley R."/>
            <person name="LaButti K."/>
            <person name="Andreopoulos B."/>
            <person name="Lipzen A."/>
            <person name="Chen C."/>
            <person name="Yan M."/>
            <person name="Daum C."/>
            <person name="Ng V."/>
            <person name="Clum A."/>
            <person name="Steindorff A."/>
            <person name="Ohm R.A."/>
            <person name="Martin F."/>
            <person name="Silar P."/>
            <person name="Natvig D.O."/>
            <person name="Lalanne C."/>
            <person name="Gautier V."/>
            <person name="Ament-Velasquez S.L."/>
            <person name="Kruys A."/>
            <person name="Hutchinson M.I."/>
            <person name="Powell A.J."/>
            <person name="Barry K."/>
            <person name="Miller A.N."/>
            <person name="Grigoriev I.V."/>
            <person name="Debuchy R."/>
            <person name="Gladieux P."/>
            <person name="Hiltunen Thoren M."/>
            <person name="Johannesson H."/>
        </authorList>
    </citation>
    <scope>NUCLEOTIDE SEQUENCE</scope>
    <source>
        <strain evidence="16">CBS 990.96</strain>
    </source>
</reference>
<feature type="active site" description="Charge relay system" evidence="12">
    <location>
        <position position="318"/>
    </location>
</feature>